<accession>A0A4Z2EBC4</accession>
<protein>
    <submittedName>
        <fullName evidence="2">Uncharacterized protein</fullName>
    </submittedName>
</protein>
<feature type="region of interest" description="Disordered" evidence="1">
    <location>
        <begin position="27"/>
        <end position="47"/>
    </location>
</feature>
<sequence>MTAAGGGRYQNYLLLFLSVNSRAVGVSPLEREKERRGGRRSSASFLRRRRRRRRSLFPLLTEQQEVEGGSNDVFPQAKRPD</sequence>
<dbReference type="Proteomes" id="UP000314294">
    <property type="component" value="Unassembled WGS sequence"/>
</dbReference>
<proteinExistence type="predicted"/>
<organism evidence="2 3">
    <name type="scientific">Liparis tanakae</name>
    <name type="common">Tanaka's snailfish</name>
    <dbReference type="NCBI Taxonomy" id="230148"/>
    <lineage>
        <taxon>Eukaryota</taxon>
        <taxon>Metazoa</taxon>
        <taxon>Chordata</taxon>
        <taxon>Craniata</taxon>
        <taxon>Vertebrata</taxon>
        <taxon>Euteleostomi</taxon>
        <taxon>Actinopterygii</taxon>
        <taxon>Neopterygii</taxon>
        <taxon>Teleostei</taxon>
        <taxon>Neoteleostei</taxon>
        <taxon>Acanthomorphata</taxon>
        <taxon>Eupercaria</taxon>
        <taxon>Perciformes</taxon>
        <taxon>Cottioidei</taxon>
        <taxon>Cottales</taxon>
        <taxon>Liparidae</taxon>
        <taxon>Liparis</taxon>
    </lineage>
</organism>
<dbReference type="AlphaFoldDB" id="A0A4Z2EBC4"/>
<name>A0A4Z2EBC4_9TELE</name>
<keyword evidence="3" id="KW-1185">Reference proteome</keyword>
<gene>
    <name evidence="2" type="ORF">EYF80_063745</name>
</gene>
<dbReference type="EMBL" id="SRLO01010932">
    <property type="protein sequence ID" value="TNN26119.1"/>
    <property type="molecule type" value="Genomic_DNA"/>
</dbReference>
<evidence type="ECO:0000256" key="1">
    <source>
        <dbReference type="SAM" id="MobiDB-lite"/>
    </source>
</evidence>
<evidence type="ECO:0000313" key="2">
    <source>
        <dbReference type="EMBL" id="TNN26119.1"/>
    </source>
</evidence>
<comment type="caution">
    <text evidence="2">The sequence shown here is derived from an EMBL/GenBank/DDBJ whole genome shotgun (WGS) entry which is preliminary data.</text>
</comment>
<reference evidence="2 3" key="1">
    <citation type="submission" date="2019-03" db="EMBL/GenBank/DDBJ databases">
        <title>First draft genome of Liparis tanakae, snailfish: a comprehensive survey of snailfish specific genes.</title>
        <authorList>
            <person name="Kim W."/>
            <person name="Song I."/>
            <person name="Jeong J.-H."/>
            <person name="Kim D."/>
            <person name="Kim S."/>
            <person name="Ryu S."/>
            <person name="Song J.Y."/>
            <person name="Lee S.K."/>
        </authorList>
    </citation>
    <scope>NUCLEOTIDE SEQUENCE [LARGE SCALE GENOMIC DNA]</scope>
    <source>
        <tissue evidence="2">Muscle</tissue>
    </source>
</reference>
<feature type="region of interest" description="Disordered" evidence="1">
    <location>
        <begin position="60"/>
        <end position="81"/>
    </location>
</feature>
<evidence type="ECO:0000313" key="3">
    <source>
        <dbReference type="Proteomes" id="UP000314294"/>
    </source>
</evidence>